<proteinExistence type="inferred from homology"/>
<sequence>MHNRHDNGQPLSVGSLFSGYGGLDLAVEHTLNAETIWFSENNPHVARIFAHHWPGIPNLGDITTIDWRNVDPVDVLCGGFPCQDVSTVGKRAGLAPGTRSGLWSHMAAAIEVLQPRLVVIENVRGLLSSPAVHAPVERDNHAQRHQDDTSREDATLRNLEPDPWVWETSQLDLSGQPAPYSAIWPTSGWMRNGSAYRHRLSVLLTCGSASSSSPATKAMFRTPLATDSTRGGESLEQVRARRGTIALSHQVIDLALNGPAGSQTKSNESDTLWSLIEDIFAAGDDTPKQ</sequence>
<evidence type="ECO:0000256" key="7">
    <source>
        <dbReference type="SAM" id="MobiDB-lite"/>
    </source>
</evidence>
<evidence type="ECO:0000256" key="3">
    <source>
        <dbReference type="ARBA" id="ARBA00022679"/>
    </source>
</evidence>
<dbReference type="PROSITE" id="PS51679">
    <property type="entry name" value="SAM_MT_C5"/>
    <property type="match status" value="1"/>
</dbReference>
<dbReference type="PANTHER" id="PTHR10629">
    <property type="entry name" value="CYTOSINE-SPECIFIC METHYLTRANSFERASE"/>
    <property type="match status" value="1"/>
</dbReference>
<dbReference type="InterPro" id="IPR050390">
    <property type="entry name" value="C5-Methyltransferase"/>
</dbReference>
<dbReference type="InterPro" id="IPR001525">
    <property type="entry name" value="C5_MeTfrase"/>
</dbReference>
<dbReference type="EC" id="2.1.1.37" evidence="1"/>
<dbReference type="KEGG" id="mgg:MPLG2_1385"/>
<keyword evidence="9" id="KW-1185">Reference proteome</keyword>
<evidence type="ECO:0000256" key="4">
    <source>
        <dbReference type="ARBA" id="ARBA00022691"/>
    </source>
</evidence>
<name>A0A2N9JE72_9ACTN</name>
<gene>
    <name evidence="8" type="ORF">MPLG2_1385</name>
</gene>
<dbReference type="GO" id="GO:0032259">
    <property type="term" value="P:methylation"/>
    <property type="evidence" value="ECO:0007669"/>
    <property type="project" value="UniProtKB-KW"/>
</dbReference>
<protein>
    <recommendedName>
        <fullName evidence="1">DNA (cytosine-5-)-methyltransferase</fullName>
        <ecNumber evidence="1">2.1.1.37</ecNumber>
    </recommendedName>
</protein>
<accession>A0A2N9JE72</accession>
<dbReference type="Pfam" id="PF00145">
    <property type="entry name" value="DNA_methylase"/>
    <property type="match status" value="1"/>
</dbReference>
<keyword evidence="3 6" id="KW-0808">Transferase</keyword>
<comment type="similarity">
    <text evidence="6">Belongs to the class I-like SAM-binding methyltransferase superfamily. C5-methyltransferase family.</text>
</comment>
<dbReference type="GO" id="GO:0044027">
    <property type="term" value="P:negative regulation of gene expression via chromosomal CpG island methylation"/>
    <property type="evidence" value="ECO:0007669"/>
    <property type="project" value="TreeGrafter"/>
</dbReference>
<evidence type="ECO:0000256" key="5">
    <source>
        <dbReference type="ARBA" id="ARBA00022747"/>
    </source>
</evidence>
<dbReference type="InterPro" id="IPR029063">
    <property type="entry name" value="SAM-dependent_MTases_sf"/>
</dbReference>
<dbReference type="GO" id="GO:0003886">
    <property type="term" value="F:DNA (cytosine-5-)-methyltransferase activity"/>
    <property type="evidence" value="ECO:0007669"/>
    <property type="project" value="UniProtKB-EC"/>
</dbReference>
<dbReference type="PANTHER" id="PTHR10629:SF50">
    <property type="entry name" value="DNA (CYTOSINE-5)-METHYLTRANSFERASE CMT3"/>
    <property type="match status" value="1"/>
</dbReference>
<dbReference type="GO" id="GO:0003677">
    <property type="term" value="F:DNA binding"/>
    <property type="evidence" value="ECO:0007669"/>
    <property type="project" value="TreeGrafter"/>
</dbReference>
<feature type="active site" evidence="6">
    <location>
        <position position="82"/>
    </location>
</feature>
<keyword evidence="4 6" id="KW-0949">S-adenosyl-L-methionine</keyword>
<dbReference type="AlphaFoldDB" id="A0A2N9JE72"/>
<dbReference type="SUPFAM" id="SSF53335">
    <property type="entry name" value="S-adenosyl-L-methionine-dependent methyltransferases"/>
    <property type="match status" value="1"/>
</dbReference>
<evidence type="ECO:0000256" key="2">
    <source>
        <dbReference type="ARBA" id="ARBA00022603"/>
    </source>
</evidence>
<dbReference type="Gene3D" id="3.40.50.150">
    <property type="entry name" value="Vaccinia Virus protein VP39"/>
    <property type="match status" value="1"/>
</dbReference>
<keyword evidence="2 6" id="KW-0489">Methyltransferase</keyword>
<reference evidence="8 9" key="1">
    <citation type="submission" date="2018-02" db="EMBL/GenBank/DDBJ databases">
        <authorList>
            <person name="Cohen D.B."/>
            <person name="Kent A.D."/>
        </authorList>
    </citation>
    <scope>NUCLEOTIDE SEQUENCE [LARGE SCALE GENOMIC DNA]</scope>
    <source>
        <strain evidence="8">1</strain>
    </source>
</reference>
<dbReference type="GO" id="GO:0009307">
    <property type="term" value="P:DNA restriction-modification system"/>
    <property type="evidence" value="ECO:0007669"/>
    <property type="project" value="UniProtKB-KW"/>
</dbReference>
<feature type="region of interest" description="Disordered" evidence="7">
    <location>
        <begin position="134"/>
        <end position="159"/>
    </location>
</feature>
<dbReference type="PRINTS" id="PR00105">
    <property type="entry name" value="C5METTRFRASE"/>
</dbReference>
<evidence type="ECO:0000313" key="8">
    <source>
        <dbReference type="EMBL" id="SPD86421.1"/>
    </source>
</evidence>
<dbReference type="Proteomes" id="UP000238164">
    <property type="component" value="Chromosome 1"/>
</dbReference>
<evidence type="ECO:0000256" key="6">
    <source>
        <dbReference type="PROSITE-ProRule" id="PRU01016"/>
    </source>
</evidence>
<feature type="compositionally biased region" description="Basic and acidic residues" evidence="7">
    <location>
        <begin position="135"/>
        <end position="155"/>
    </location>
</feature>
<organism evidence="8 9">
    <name type="scientific">Micropruina glycogenica</name>
    <dbReference type="NCBI Taxonomy" id="75385"/>
    <lineage>
        <taxon>Bacteria</taxon>
        <taxon>Bacillati</taxon>
        <taxon>Actinomycetota</taxon>
        <taxon>Actinomycetes</taxon>
        <taxon>Propionibacteriales</taxon>
        <taxon>Nocardioidaceae</taxon>
        <taxon>Micropruina</taxon>
    </lineage>
</organism>
<evidence type="ECO:0000256" key="1">
    <source>
        <dbReference type="ARBA" id="ARBA00011975"/>
    </source>
</evidence>
<dbReference type="EMBL" id="LT985188">
    <property type="protein sequence ID" value="SPD86421.1"/>
    <property type="molecule type" value="Genomic_DNA"/>
</dbReference>
<evidence type="ECO:0000313" key="9">
    <source>
        <dbReference type="Proteomes" id="UP000238164"/>
    </source>
</evidence>
<keyword evidence="5" id="KW-0680">Restriction system</keyword>
<dbReference type="RefSeq" id="WP_197710109.1">
    <property type="nucleotide sequence ID" value="NZ_BAAAGO010000013.1"/>
</dbReference>